<keyword evidence="2" id="KW-1185">Reference proteome</keyword>
<organism evidence="1 2">
    <name type="scientific">Actinoplanes xinjiangensis</name>
    <dbReference type="NCBI Taxonomy" id="512350"/>
    <lineage>
        <taxon>Bacteria</taxon>
        <taxon>Bacillati</taxon>
        <taxon>Actinomycetota</taxon>
        <taxon>Actinomycetes</taxon>
        <taxon>Micromonosporales</taxon>
        <taxon>Micromonosporaceae</taxon>
        <taxon>Actinoplanes</taxon>
    </lineage>
</organism>
<dbReference type="Proteomes" id="UP000245697">
    <property type="component" value="Unassembled WGS sequence"/>
</dbReference>
<dbReference type="AlphaFoldDB" id="A0A316FAA0"/>
<reference evidence="1 2" key="1">
    <citation type="submission" date="2018-05" db="EMBL/GenBank/DDBJ databases">
        <title>Genomic Encyclopedia of Archaeal and Bacterial Type Strains, Phase II (KMG-II): from individual species to whole genera.</title>
        <authorList>
            <person name="Goeker M."/>
        </authorList>
    </citation>
    <scope>NUCLEOTIDE SEQUENCE [LARGE SCALE GENOMIC DNA]</scope>
    <source>
        <strain evidence="1 2">DSM 45184</strain>
    </source>
</reference>
<accession>A0A316FAA0</accession>
<evidence type="ECO:0000313" key="2">
    <source>
        <dbReference type="Proteomes" id="UP000245697"/>
    </source>
</evidence>
<dbReference type="EMBL" id="QGGR01000011">
    <property type="protein sequence ID" value="PWK45258.1"/>
    <property type="molecule type" value="Genomic_DNA"/>
</dbReference>
<protein>
    <submittedName>
        <fullName evidence="1">Uncharacterized protein</fullName>
    </submittedName>
</protein>
<proteinExistence type="predicted"/>
<name>A0A316FAA0_9ACTN</name>
<gene>
    <name evidence="1" type="ORF">BC793_111232</name>
</gene>
<sequence length="241" mass="26636">MSEVHYVTATAIDMTGNWPVRVEVHLAEVDGTAAVILGNAPLIDIGDIRSSRLPTPLDLCCDVVGRDDDHTVLIRLGHGATDRQGRDTFRVAAEAVRPETPGEIFERLLLSHHVDPDTLTDVESAWLAFTEFCQTGFDGLEDDGFVVQWGRYSWTDRTATLSFTRQYTLADRIPWQVSLDMRFAGFHTLATGDSGFDFTPPGPARAAALAAVRATVTENPHLYDLWRAVPRRSALTVERAD</sequence>
<comment type="caution">
    <text evidence="1">The sequence shown here is derived from an EMBL/GenBank/DDBJ whole genome shotgun (WGS) entry which is preliminary data.</text>
</comment>
<evidence type="ECO:0000313" key="1">
    <source>
        <dbReference type="EMBL" id="PWK45258.1"/>
    </source>
</evidence>